<keyword evidence="4" id="KW-1185">Reference proteome</keyword>
<comment type="caution">
    <text evidence="3">The sequence shown here is derived from an EMBL/GenBank/DDBJ whole genome shotgun (WGS) entry which is preliminary data.</text>
</comment>
<feature type="signal peptide" evidence="1">
    <location>
        <begin position="1"/>
        <end position="21"/>
    </location>
</feature>
<dbReference type="GO" id="GO:0046872">
    <property type="term" value="F:metal ion binding"/>
    <property type="evidence" value="ECO:0007669"/>
    <property type="project" value="InterPro"/>
</dbReference>
<evidence type="ECO:0000313" key="3">
    <source>
        <dbReference type="EMBL" id="KAK6355905.1"/>
    </source>
</evidence>
<dbReference type="AlphaFoldDB" id="A0AAN8RGB2"/>
<dbReference type="InterPro" id="IPR036423">
    <property type="entry name" value="SOD-like_Cu/Zn_dom_sf"/>
</dbReference>
<gene>
    <name evidence="3" type="ORF">TWF718_000284</name>
</gene>
<feature type="chain" id="PRO_5043030698" description="Superoxide dismutase copper/zinc binding domain-containing protein" evidence="1">
    <location>
        <begin position="22"/>
        <end position="241"/>
    </location>
</feature>
<dbReference type="InterPro" id="IPR053257">
    <property type="entry name" value="Cu-only_SOD"/>
</dbReference>
<keyword evidence="1" id="KW-0732">Signal</keyword>
<dbReference type="Proteomes" id="UP001313282">
    <property type="component" value="Unassembled WGS sequence"/>
</dbReference>
<accession>A0AAN8RGB2</accession>
<dbReference type="InterPro" id="IPR001424">
    <property type="entry name" value="SOD_Cu_Zn_dom"/>
</dbReference>
<proteinExistence type="predicted"/>
<dbReference type="Pfam" id="PF00080">
    <property type="entry name" value="Sod_Cu"/>
    <property type="match status" value="1"/>
</dbReference>
<feature type="domain" description="Superoxide dismutase copper/zinc binding" evidence="2">
    <location>
        <begin position="57"/>
        <end position="178"/>
    </location>
</feature>
<protein>
    <recommendedName>
        <fullName evidence="2">Superoxide dismutase copper/zinc binding domain-containing protein</fullName>
    </recommendedName>
</protein>
<evidence type="ECO:0000313" key="4">
    <source>
        <dbReference type="Proteomes" id="UP001313282"/>
    </source>
</evidence>
<dbReference type="PANTHER" id="PTHR20910">
    <property type="entry name" value="AGAP001623-PA"/>
    <property type="match status" value="1"/>
</dbReference>
<dbReference type="SUPFAM" id="SSF49329">
    <property type="entry name" value="Cu,Zn superoxide dismutase-like"/>
    <property type="match status" value="1"/>
</dbReference>
<dbReference type="EMBL" id="JAVHNR010000001">
    <property type="protein sequence ID" value="KAK6355905.1"/>
    <property type="molecule type" value="Genomic_DNA"/>
</dbReference>
<evidence type="ECO:0000259" key="2">
    <source>
        <dbReference type="Pfam" id="PF00080"/>
    </source>
</evidence>
<dbReference type="PANTHER" id="PTHR20910:SF1">
    <property type="entry name" value="SUPEROXIDE DISMUTASE COPPER_ZINC BINDING DOMAIN-CONTAINING PROTEIN"/>
    <property type="match status" value="1"/>
</dbReference>
<dbReference type="Gene3D" id="2.60.40.200">
    <property type="entry name" value="Superoxide dismutase, copper/zinc binding domain"/>
    <property type="match status" value="1"/>
</dbReference>
<name>A0AAN8RGB2_9PEZI</name>
<reference evidence="3 4" key="1">
    <citation type="submission" date="2019-10" db="EMBL/GenBank/DDBJ databases">
        <authorList>
            <person name="Palmer J.M."/>
        </authorList>
    </citation>
    <scope>NUCLEOTIDE SEQUENCE [LARGE SCALE GENOMIC DNA]</scope>
    <source>
        <strain evidence="3 4">TWF718</strain>
    </source>
</reference>
<organism evidence="3 4">
    <name type="scientific">Orbilia javanica</name>
    <dbReference type="NCBI Taxonomy" id="47235"/>
    <lineage>
        <taxon>Eukaryota</taxon>
        <taxon>Fungi</taxon>
        <taxon>Dikarya</taxon>
        <taxon>Ascomycota</taxon>
        <taxon>Pezizomycotina</taxon>
        <taxon>Orbiliomycetes</taxon>
        <taxon>Orbiliales</taxon>
        <taxon>Orbiliaceae</taxon>
        <taxon>Orbilia</taxon>
    </lineage>
</organism>
<evidence type="ECO:0000256" key="1">
    <source>
        <dbReference type="SAM" id="SignalP"/>
    </source>
</evidence>
<dbReference type="GO" id="GO:0006801">
    <property type="term" value="P:superoxide metabolic process"/>
    <property type="evidence" value="ECO:0007669"/>
    <property type="project" value="InterPro"/>
</dbReference>
<sequence>MHFLKSAAAVALLTGAYVVSAETTGEKGNAPVTENNSDRIVYEAIVQSDDVQSVRLNFTGTEDGVGVLVHACFTGISETQPGPYPYHIHDFVVGEGGNCTATGGHLDPYVRRDDPPCDPEAPETCEIGDLSGKHGKASEEASTGTWCTSYVDKYLSFDSEDVAFIGNDRSIVVHNANKTRIACGNIVLATSDYTGGGTAAPSPYSNATSTGEPPIATGGATKVGASGLVLGVILSISAMLL</sequence>